<dbReference type="EMBL" id="JBHUII010000008">
    <property type="protein sequence ID" value="MFD2206920.1"/>
    <property type="molecule type" value="Genomic_DNA"/>
</dbReference>
<dbReference type="InterPro" id="IPR019600">
    <property type="entry name" value="Hemin_uptake_protein_HemP"/>
</dbReference>
<proteinExistence type="predicted"/>
<dbReference type="Gene3D" id="2.10.70.10">
    <property type="entry name" value="Complement Module, domain 1"/>
    <property type="match status" value="1"/>
</dbReference>
<name>A0ABW5BPU1_9PROT</name>
<dbReference type="Pfam" id="PF10636">
    <property type="entry name" value="hemP"/>
    <property type="match status" value="1"/>
</dbReference>
<accession>A0ABW5BPU1</accession>
<dbReference type="RefSeq" id="WP_380253034.1">
    <property type="nucleotide sequence ID" value="NZ_JBHUII010000008.1"/>
</dbReference>
<gene>
    <name evidence="1" type="primary">hemP</name>
    <name evidence="1" type="ORF">ACFSKO_14925</name>
</gene>
<evidence type="ECO:0000313" key="2">
    <source>
        <dbReference type="Proteomes" id="UP001597294"/>
    </source>
</evidence>
<evidence type="ECO:0000313" key="1">
    <source>
        <dbReference type="EMBL" id="MFD2206920.1"/>
    </source>
</evidence>
<reference evidence="2" key="1">
    <citation type="journal article" date="2019" name="Int. J. Syst. Evol. Microbiol.">
        <title>The Global Catalogue of Microorganisms (GCM) 10K type strain sequencing project: providing services to taxonomists for standard genome sequencing and annotation.</title>
        <authorList>
            <consortium name="The Broad Institute Genomics Platform"/>
            <consortium name="The Broad Institute Genome Sequencing Center for Infectious Disease"/>
            <person name="Wu L."/>
            <person name="Ma J."/>
        </authorList>
    </citation>
    <scope>NUCLEOTIDE SEQUENCE [LARGE SCALE GENOMIC DNA]</scope>
    <source>
        <strain evidence="2">CGMCC 4.7192</strain>
    </source>
</reference>
<sequence length="56" mass="6378">MSSNIHPDSTSQDTQSQIPRISAQALMQSAREIVIEYQGNDYRLRITSNEKLILTK</sequence>
<organism evidence="1 2">
    <name type="scientific">Kiloniella antarctica</name>
    <dbReference type="NCBI Taxonomy" id="1550907"/>
    <lineage>
        <taxon>Bacteria</taxon>
        <taxon>Pseudomonadati</taxon>
        <taxon>Pseudomonadota</taxon>
        <taxon>Alphaproteobacteria</taxon>
        <taxon>Rhodospirillales</taxon>
        <taxon>Kiloniellaceae</taxon>
        <taxon>Kiloniella</taxon>
    </lineage>
</organism>
<protein>
    <submittedName>
        <fullName evidence="1">Hemin uptake protein HemP</fullName>
    </submittedName>
</protein>
<keyword evidence="2" id="KW-1185">Reference proteome</keyword>
<comment type="caution">
    <text evidence="1">The sequence shown here is derived from an EMBL/GenBank/DDBJ whole genome shotgun (WGS) entry which is preliminary data.</text>
</comment>
<dbReference type="Proteomes" id="UP001597294">
    <property type="component" value="Unassembled WGS sequence"/>
</dbReference>